<dbReference type="AlphaFoldDB" id="A0A5N5X8E9"/>
<keyword evidence="1" id="KW-0732">Signal</keyword>
<dbReference type="OrthoDB" id="61390at2759"/>
<dbReference type="InterPro" id="IPR029063">
    <property type="entry name" value="SAM-dependent_MTases_sf"/>
</dbReference>
<organism evidence="2 3">
    <name type="scientific">Aspergillus leporis</name>
    <dbReference type="NCBI Taxonomy" id="41062"/>
    <lineage>
        <taxon>Eukaryota</taxon>
        <taxon>Fungi</taxon>
        <taxon>Dikarya</taxon>
        <taxon>Ascomycota</taxon>
        <taxon>Pezizomycotina</taxon>
        <taxon>Eurotiomycetes</taxon>
        <taxon>Eurotiomycetidae</taxon>
        <taxon>Eurotiales</taxon>
        <taxon>Aspergillaceae</taxon>
        <taxon>Aspergillus</taxon>
        <taxon>Aspergillus subgen. Circumdati</taxon>
    </lineage>
</organism>
<evidence type="ECO:0000313" key="3">
    <source>
        <dbReference type="Proteomes" id="UP000326565"/>
    </source>
</evidence>
<dbReference type="EMBL" id="ML732192">
    <property type="protein sequence ID" value="KAB8075582.1"/>
    <property type="molecule type" value="Genomic_DNA"/>
</dbReference>
<sequence length="398" mass="44687">MMRQITGLLILVLRFIERIIQYAIGADDKKLYSLDHAILNVEVPPRSMWMNMGYWKGTSSFTKACEALLEQVLITAKLLNEDGTPIKERLPQQGAIKLIDVGIGCGDQSLYLTRRLARVGADSVSSNGVRTTVDNGGGALTSEMRKRRGVSSHEIHPLFDSYVGVTIIQSQAEFAQDRLLKDSTGDSMVSSKWTPDAKIFAADAGDPSSWGIELRQAALGNPDHYTGQSEDAIVGKESEEHVHPLAETTMKTQKWLLALDTMYHYKPSRDPLLKFARRDMQASIMAFDLLISDSASFWHKLVLRSMCLVSGIPYSNFLTREQYEDMLVQAGYERCMIEMRDISEHVFTGIASYIRKQDMELRRYGMTVGKFKGAAKAFNWWARTGLVRGFVVVARVPE</sequence>
<name>A0A5N5X8E9_9EURO</name>
<accession>A0A5N5X8E9</accession>
<dbReference type="Proteomes" id="UP000326565">
    <property type="component" value="Unassembled WGS sequence"/>
</dbReference>
<gene>
    <name evidence="2" type="ORF">BDV29DRAFT_171720</name>
</gene>
<feature type="chain" id="PRO_5024883377" description="S-adenosyl-L-methionine-dependent methyltransferase" evidence="1">
    <location>
        <begin position="26"/>
        <end position="398"/>
    </location>
</feature>
<evidence type="ECO:0008006" key="4">
    <source>
        <dbReference type="Google" id="ProtNLM"/>
    </source>
</evidence>
<evidence type="ECO:0000256" key="1">
    <source>
        <dbReference type="SAM" id="SignalP"/>
    </source>
</evidence>
<protein>
    <recommendedName>
        <fullName evidence="4">S-adenosyl-L-methionine-dependent methyltransferase</fullName>
    </recommendedName>
</protein>
<dbReference type="Gene3D" id="3.40.50.150">
    <property type="entry name" value="Vaccinia Virus protein VP39"/>
    <property type="match status" value="1"/>
</dbReference>
<reference evidence="2 3" key="1">
    <citation type="submission" date="2019-04" db="EMBL/GenBank/DDBJ databases">
        <title>Friends and foes A comparative genomics study of 23 Aspergillus species from section Flavi.</title>
        <authorList>
            <consortium name="DOE Joint Genome Institute"/>
            <person name="Kjaerbolling I."/>
            <person name="Vesth T."/>
            <person name="Frisvad J.C."/>
            <person name="Nybo J.L."/>
            <person name="Theobald S."/>
            <person name="Kildgaard S."/>
            <person name="Isbrandt T."/>
            <person name="Kuo A."/>
            <person name="Sato A."/>
            <person name="Lyhne E.K."/>
            <person name="Kogle M.E."/>
            <person name="Wiebenga A."/>
            <person name="Kun R.S."/>
            <person name="Lubbers R.J."/>
            <person name="Makela M.R."/>
            <person name="Barry K."/>
            <person name="Chovatia M."/>
            <person name="Clum A."/>
            <person name="Daum C."/>
            <person name="Haridas S."/>
            <person name="He G."/>
            <person name="LaButti K."/>
            <person name="Lipzen A."/>
            <person name="Mondo S."/>
            <person name="Riley R."/>
            <person name="Salamov A."/>
            <person name="Simmons B.A."/>
            <person name="Magnuson J.K."/>
            <person name="Henrissat B."/>
            <person name="Mortensen U.H."/>
            <person name="Larsen T.O."/>
            <person name="Devries R.P."/>
            <person name="Grigoriev I.V."/>
            <person name="Machida M."/>
            <person name="Baker S.E."/>
            <person name="Andersen M.R."/>
        </authorList>
    </citation>
    <scope>NUCLEOTIDE SEQUENCE [LARGE SCALE GENOMIC DNA]</scope>
    <source>
        <strain evidence="2 3">CBS 151.66</strain>
    </source>
</reference>
<feature type="signal peptide" evidence="1">
    <location>
        <begin position="1"/>
        <end position="25"/>
    </location>
</feature>
<keyword evidence="3" id="KW-1185">Reference proteome</keyword>
<evidence type="ECO:0000313" key="2">
    <source>
        <dbReference type="EMBL" id="KAB8075582.1"/>
    </source>
</evidence>
<proteinExistence type="predicted"/>